<dbReference type="PANTHER" id="PTHR24082">
    <property type="entry name" value="NUCLEAR HORMONE RECEPTOR"/>
    <property type="match status" value="1"/>
</dbReference>
<keyword evidence="3" id="KW-0862">Zinc</keyword>
<keyword evidence="4" id="KW-0805">Transcription regulation</keyword>
<dbReference type="InterPro" id="IPR000536">
    <property type="entry name" value="Nucl_hrmn_rcpt_lig-bd"/>
</dbReference>
<dbReference type="GO" id="GO:0045944">
    <property type="term" value="P:positive regulation of transcription by RNA polymerase II"/>
    <property type="evidence" value="ECO:0007669"/>
    <property type="project" value="TreeGrafter"/>
</dbReference>
<accession>A0A7R9Q7Z7</accession>
<dbReference type="SUPFAM" id="SSF48508">
    <property type="entry name" value="Nuclear receptor ligand-binding domain"/>
    <property type="match status" value="1"/>
</dbReference>
<dbReference type="PANTHER" id="PTHR24082:SF283">
    <property type="entry name" value="NUCLEAR HORMONE RECEPTOR HR96"/>
    <property type="match status" value="1"/>
</dbReference>
<reference evidence="10" key="1">
    <citation type="submission" date="2020-11" db="EMBL/GenBank/DDBJ databases">
        <authorList>
            <person name="Tran Van P."/>
        </authorList>
    </citation>
    <scope>NUCLEOTIDE SEQUENCE</scope>
</reference>
<evidence type="ECO:0000256" key="1">
    <source>
        <dbReference type="ARBA" id="ARBA00022723"/>
    </source>
</evidence>
<dbReference type="InterPro" id="IPR050234">
    <property type="entry name" value="Nuclear_hormone_rcpt_NR1"/>
</dbReference>
<evidence type="ECO:0000256" key="4">
    <source>
        <dbReference type="ARBA" id="ARBA00023015"/>
    </source>
</evidence>
<evidence type="ECO:0000313" key="10">
    <source>
        <dbReference type="EMBL" id="CAD7634391.1"/>
    </source>
</evidence>
<keyword evidence="6" id="KW-0804">Transcription</keyword>
<keyword evidence="2" id="KW-0863">Zinc-finger</keyword>
<dbReference type="EMBL" id="OC869118">
    <property type="protein sequence ID" value="CAD7634391.1"/>
    <property type="molecule type" value="Genomic_DNA"/>
</dbReference>
<feature type="compositionally biased region" description="Low complexity" evidence="8">
    <location>
        <begin position="69"/>
        <end position="81"/>
    </location>
</feature>
<dbReference type="EMBL" id="CAJPIZ010014543">
    <property type="protein sequence ID" value="CAG2114821.1"/>
    <property type="molecule type" value="Genomic_DNA"/>
</dbReference>
<dbReference type="GO" id="GO:0008270">
    <property type="term" value="F:zinc ion binding"/>
    <property type="evidence" value="ECO:0007669"/>
    <property type="project" value="UniProtKB-KW"/>
</dbReference>
<dbReference type="GO" id="GO:0000978">
    <property type="term" value="F:RNA polymerase II cis-regulatory region sequence-specific DNA binding"/>
    <property type="evidence" value="ECO:0007669"/>
    <property type="project" value="TreeGrafter"/>
</dbReference>
<keyword evidence="1" id="KW-0479">Metal-binding</keyword>
<evidence type="ECO:0000256" key="7">
    <source>
        <dbReference type="ARBA" id="ARBA00023170"/>
    </source>
</evidence>
<feature type="domain" description="NR LBD" evidence="9">
    <location>
        <begin position="142"/>
        <end position="362"/>
    </location>
</feature>
<evidence type="ECO:0000256" key="2">
    <source>
        <dbReference type="ARBA" id="ARBA00022771"/>
    </source>
</evidence>
<evidence type="ECO:0000256" key="8">
    <source>
        <dbReference type="SAM" id="MobiDB-lite"/>
    </source>
</evidence>
<keyword evidence="5" id="KW-0238">DNA-binding</keyword>
<keyword evidence="7" id="KW-0675">Receptor</keyword>
<dbReference type="AlphaFoldDB" id="A0A7R9Q7Z7"/>
<evidence type="ECO:0000256" key="5">
    <source>
        <dbReference type="ARBA" id="ARBA00023125"/>
    </source>
</evidence>
<gene>
    <name evidence="10" type="ORF">OSB1V03_LOCUS14787</name>
</gene>
<feature type="region of interest" description="Disordered" evidence="8">
    <location>
        <begin position="59"/>
        <end position="86"/>
    </location>
</feature>
<dbReference type="PROSITE" id="PS51843">
    <property type="entry name" value="NR_LBD"/>
    <property type="match status" value="1"/>
</dbReference>
<dbReference type="GO" id="GO:0004879">
    <property type="term" value="F:nuclear receptor activity"/>
    <property type="evidence" value="ECO:0007669"/>
    <property type="project" value="TreeGrafter"/>
</dbReference>
<evidence type="ECO:0000256" key="3">
    <source>
        <dbReference type="ARBA" id="ARBA00022833"/>
    </source>
</evidence>
<evidence type="ECO:0000259" key="9">
    <source>
        <dbReference type="PROSITE" id="PS51843"/>
    </source>
</evidence>
<organism evidence="10">
    <name type="scientific">Medioppia subpectinata</name>
    <dbReference type="NCBI Taxonomy" id="1979941"/>
    <lineage>
        <taxon>Eukaryota</taxon>
        <taxon>Metazoa</taxon>
        <taxon>Ecdysozoa</taxon>
        <taxon>Arthropoda</taxon>
        <taxon>Chelicerata</taxon>
        <taxon>Arachnida</taxon>
        <taxon>Acari</taxon>
        <taxon>Acariformes</taxon>
        <taxon>Sarcoptiformes</taxon>
        <taxon>Oribatida</taxon>
        <taxon>Brachypylina</taxon>
        <taxon>Oppioidea</taxon>
        <taxon>Oppiidae</taxon>
        <taxon>Medioppia</taxon>
    </lineage>
</organism>
<name>A0A7R9Q7Z7_9ACAR</name>
<dbReference type="GO" id="GO:0030154">
    <property type="term" value="P:cell differentiation"/>
    <property type="evidence" value="ECO:0007669"/>
    <property type="project" value="TreeGrafter"/>
</dbReference>
<dbReference type="InterPro" id="IPR035500">
    <property type="entry name" value="NHR-like_dom_sf"/>
</dbReference>
<feature type="non-terminal residue" evidence="10">
    <location>
        <position position="1"/>
    </location>
</feature>
<feature type="non-terminal residue" evidence="10">
    <location>
        <position position="364"/>
    </location>
</feature>
<evidence type="ECO:0000313" key="11">
    <source>
        <dbReference type="Proteomes" id="UP000759131"/>
    </source>
</evidence>
<proteinExistence type="predicted"/>
<dbReference type="Gene3D" id="1.10.565.10">
    <property type="entry name" value="Retinoid X Receptor"/>
    <property type="match status" value="1"/>
</dbReference>
<dbReference type="Pfam" id="PF00105">
    <property type="entry name" value="zf-C4"/>
    <property type="match status" value="1"/>
</dbReference>
<evidence type="ECO:0000256" key="6">
    <source>
        <dbReference type="ARBA" id="ARBA00023163"/>
    </source>
</evidence>
<dbReference type="InterPro" id="IPR001628">
    <property type="entry name" value="Znf_hrmn_rcpt"/>
</dbReference>
<dbReference type="Proteomes" id="UP000759131">
    <property type="component" value="Unassembled WGS sequence"/>
</dbReference>
<dbReference type="OrthoDB" id="6352325at2759"/>
<protein>
    <recommendedName>
        <fullName evidence="9">NR LBD domain-containing protein</fullName>
    </recommendedName>
</protein>
<sequence length="364" mass="42099">RNFCANTCGSCKAFFRRSALKSTEFIRSETENEVRKQIYREKRQKKLLENRLKNCVDLSETDSNQSKQESIGIDSNNSNESNEIDEWIDSIDDKELSEQIDEIMSYITEETEAMKQIRQKSAAMAIVPIVKPMVDYCGINQLESSRITELSDASLVLNYPPLSDNRVTITGHLEMMIVTNGFFETNIQNIITFTKRLRGFQKFCADDQLALVKHGLLDITFLRGFKYYDIQNQDENNTLTVGLCDFKDHKRNTYDMILLLISKLLPEWDQDDILMDLLTAIVLLNPKRPNLLHRQTIKLEQQLYLLLKCGSESESKPRLQALMNSLTDLSITAESHKRYELSEVAENSALIQYYGPLFREIYDL</sequence>
<dbReference type="GO" id="GO:0000122">
    <property type="term" value="P:negative regulation of transcription by RNA polymerase II"/>
    <property type="evidence" value="ECO:0007669"/>
    <property type="project" value="TreeGrafter"/>
</dbReference>
<keyword evidence="11" id="KW-1185">Reference proteome</keyword>